<organism evidence="1 2">
    <name type="scientific">Litoreibacter ascidiaceicola</name>
    <dbReference type="NCBI Taxonomy" id="1486859"/>
    <lineage>
        <taxon>Bacteria</taxon>
        <taxon>Pseudomonadati</taxon>
        <taxon>Pseudomonadota</taxon>
        <taxon>Alphaproteobacteria</taxon>
        <taxon>Rhodobacterales</taxon>
        <taxon>Roseobacteraceae</taxon>
        <taxon>Litoreibacter</taxon>
    </lineage>
</organism>
<dbReference type="EMBL" id="FQUV01000001">
    <property type="protein sequence ID" value="SHE33320.1"/>
    <property type="molecule type" value="Genomic_DNA"/>
</dbReference>
<protein>
    <submittedName>
        <fullName evidence="1">Uncharacterized protein</fullName>
    </submittedName>
</protein>
<dbReference type="Proteomes" id="UP000184144">
    <property type="component" value="Unassembled WGS sequence"/>
</dbReference>
<keyword evidence="2" id="KW-1185">Reference proteome</keyword>
<evidence type="ECO:0000313" key="2">
    <source>
        <dbReference type="Proteomes" id="UP000184144"/>
    </source>
</evidence>
<dbReference type="AlphaFoldDB" id="A0A1M4SM72"/>
<sequence length="84" mass="9467">MPVVLAILLAVAGFVWWSWGRRRAGNEVAFRLDKLFRRKPCKWRPTGDGKGAPQEFRCETCGVSAYSRTSRGPVDCKRNIRGGL</sequence>
<proteinExistence type="predicted"/>
<accession>A0A1M4SM72</accession>
<dbReference type="STRING" id="1486859.SAMN05444273_101124"/>
<name>A0A1M4SM72_9RHOB</name>
<reference evidence="2" key="1">
    <citation type="submission" date="2016-11" db="EMBL/GenBank/DDBJ databases">
        <authorList>
            <person name="Varghese N."/>
            <person name="Submissions S."/>
        </authorList>
    </citation>
    <scope>NUCLEOTIDE SEQUENCE [LARGE SCALE GENOMIC DNA]</scope>
    <source>
        <strain evidence="2">DSM 100566</strain>
    </source>
</reference>
<gene>
    <name evidence="1" type="ORF">SAMN05444273_101124</name>
</gene>
<evidence type="ECO:0000313" key="1">
    <source>
        <dbReference type="EMBL" id="SHE33320.1"/>
    </source>
</evidence>